<name>A0ABS0RD40_9ACTN</name>
<evidence type="ECO:0000313" key="1">
    <source>
        <dbReference type="EMBL" id="MBI0314746.1"/>
    </source>
</evidence>
<dbReference type="EMBL" id="JAEEAQ010000146">
    <property type="protein sequence ID" value="MBI0314746.1"/>
    <property type="molecule type" value="Genomic_DNA"/>
</dbReference>
<organism evidence="1 2">
    <name type="scientific">Streptomyces javensis</name>
    <dbReference type="NCBI Taxonomy" id="114698"/>
    <lineage>
        <taxon>Bacteria</taxon>
        <taxon>Bacillati</taxon>
        <taxon>Actinomycetota</taxon>
        <taxon>Actinomycetes</taxon>
        <taxon>Kitasatosporales</taxon>
        <taxon>Streptomycetaceae</taxon>
        <taxon>Streptomyces</taxon>
        <taxon>Streptomyces violaceusniger group</taxon>
    </lineage>
</organism>
<comment type="caution">
    <text evidence="1">The sequence shown here is derived from an EMBL/GenBank/DDBJ whole genome shotgun (WGS) entry which is preliminary data.</text>
</comment>
<dbReference type="Proteomes" id="UP000638849">
    <property type="component" value="Unassembled WGS sequence"/>
</dbReference>
<proteinExistence type="predicted"/>
<evidence type="ECO:0000313" key="2">
    <source>
        <dbReference type="Proteomes" id="UP000638849"/>
    </source>
</evidence>
<accession>A0ABS0RD40</accession>
<dbReference type="RefSeq" id="WP_198277752.1">
    <property type="nucleotide sequence ID" value="NZ_BAAAIF010000018.1"/>
</dbReference>
<reference evidence="1 2" key="1">
    <citation type="submission" date="2020-12" db="EMBL/GenBank/DDBJ databases">
        <authorList>
            <person name="Kusuma A.B."/>
            <person name="Nouioui I."/>
            <person name="Goodfellow M."/>
        </authorList>
    </citation>
    <scope>NUCLEOTIDE SEQUENCE [LARGE SCALE GENOMIC DNA]</scope>
    <source>
        <strain evidence="1 2">DSM 41764</strain>
    </source>
</reference>
<keyword evidence="2" id="KW-1185">Reference proteome</keyword>
<sequence>MTAVGTLERASPAPLPLATPEAYGHDQALDAMLYAVRRMGIQATDRQVATLLSVAERHLLPPETDEEPFPHGTMRGYRRHRRRREPACGPCREACRLESAARRKRSRVQKPCGTEAAYHRHLRRWEEPCQPCREAHRAYVRAYRKRRAHALAAA</sequence>
<gene>
    <name evidence="1" type="ORF">JBF12_17460</name>
</gene>
<protein>
    <submittedName>
        <fullName evidence="1">Uncharacterized protein</fullName>
    </submittedName>
</protein>